<dbReference type="GeneID" id="73335252"/>
<feature type="region of interest" description="Disordered" evidence="1">
    <location>
        <begin position="25"/>
        <end position="44"/>
    </location>
</feature>
<proteinExistence type="predicted"/>
<dbReference type="EMBL" id="CP019471">
    <property type="protein sequence ID" value="UQC74549.1"/>
    <property type="molecule type" value="Genomic_DNA"/>
</dbReference>
<name>A0A9Q8SC81_9PEZI</name>
<evidence type="ECO:0000313" key="2">
    <source>
        <dbReference type="EMBL" id="UQC74549.1"/>
    </source>
</evidence>
<protein>
    <submittedName>
        <fullName evidence="2">Uncharacterized protein</fullName>
    </submittedName>
</protein>
<dbReference type="Proteomes" id="UP000830671">
    <property type="component" value="Chromosome 1"/>
</dbReference>
<evidence type="ECO:0000313" key="3">
    <source>
        <dbReference type="Proteomes" id="UP000830671"/>
    </source>
</evidence>
<accession>A0A9Q8SC81</accession>
<dbReference type="KEGG" id="clup:CLUP02_01200"/>
<gene>
    <name evidence="2" type="ORF">CLUP02_01200</name>
</gene>
<reference evidence="2" key="1">
    <citation type="journal article" date="2021" name="Mol. Plant Microbe Interact.">
        <title>Complete Genome Sequence of the Plant-Pathogenic Fungus Colletotrichum lupini.</title>
        <authorList>
            <person name="Baroncelli R."/>
            <person name="Pensec F."/>
            <person name="Da Lio D."/>
            <person name="Boufleur T."/>
            <person name="Vicente I."/>
            <person name="Sarrocco S."/>
            <person name="Picot A."/>
            <person name="Baraldi E."/>
            <person name="Sukno S."/>
            <person name="Thon M."/>
            <person name="Le Floch G."/>
        </authorList>
    </citation>
    <scope>NUCLEOTIDE SEQUENCE</scope>
    <source>
        <strain evidence="2">IMI 504893</strain>
    </source>
</reference>
<feature type="compositionally biased region" description="Basic and acidic residues" evidence="1">
    <location>
        <begin position="31"/>
        <end position="44"/>
    </location>
</feature>
<evidence type="ECO:0000256" key="1">
    <source>
        <dbReference type="SAM" id="MobiDB-lite"/>
    </source>
</evidence>
<dbReference type="AlphaFoldDB" id="A0A9Q8SC81"/>
<keyword evidence="3" id="KW-1185">Reference proteome</keyword>
<organism evidence="2 3">
    <name type="scientific">Colletotrichum lupini</name>
    <dbReference type="NCBI Taxonomy" id="145971"/>
    <lineage>
        <taxon>Eukaryota</taxon>
        <taxon>Fungi</taxon>
        <taxon>Dikarya</taxon>
        <taxon>Ascomycota</taxon>
        <taxon>Pezizomycotina</taxon>
        <taxon>Sordariomycetes</taxon>
        <taxon>Hypocreomycetidae</taxon>
        <taxon>Glomerellales</taxon>
        <taxon>Glomerellaceae</taxon>
        <taxon>Colletotrichum</taxon>
        <taxon>Colletotrichum acutatum species complex</taxon>
    </lineage>
</organism>
<sequence>MKHIIYAMSKNNAWPKSRQIGFPEWRSQGTLDKRGAPELHEHLR</sequence>
<dbReference type="RefSeq" id="XP_049136199.1">
    <property type="nucleotide sequence ID" value="XM_049280242.1"/>
</dbReference>